<evidence type="ECO:0000313" key="1">
    <source>
        <dbReference type="EMBL" id="MDE4907588.1"/>
    </source>
</evidence>
<sequence>MKLVTTSRKPAPELRTLGKDLAFSLGGKYSSRGKAGVDEVLSWGDIVLIVSRRGRKILIETYVSGDLIAGILLTGFSVSPRDVPLERGLRTGSELVYHELAECLDITLTDAGVNEILFHGTQKKGYVLRIAEKPSGTQSSVSHQDRSS</sequence>
<dbReference type="Proteomes" id="UP001143747">
    <property type="component" value="Unassembled WGS sequence"/>
</dbReference>
<proteinExistence type="predicted"/>
<reference evidence="1" key="1">
    <citation type="submission" date="2022-01" db="EMBL/GenBank/DDBJ databases">
        <title>Draft genome of Methanogenium marinum DSM 15558.</title>
        <authorList>
            <person name="Chen S.-C."/>
            <person name="You Y.-T."/>
        </authorList>
    </citation>
    <scope>NUCLEOTIDE SEQUENCE</scope>
    <source>
        <strain evidence="1">DSM 15558</strain>
    </source>
</reference>
<evidence type="ECO:0000313" key="2">
    <source>
        <dbReference type="Proteomes" id="UP001143747"/>
    </source>
</evidence>
<dbReference type="SUPFAM" id="SSF52954">
    <property type="entry name" value="Class II aaRS ABD-related"/>
    <property type="match status" value="1"/>
</dbReference>
<dbReference type="RefSeq" id="WP_274924236.1">
    <property type="nucleotide sequence ID" value="NZ_JAKELO010000002.1"/>
</dbReference>
<accession>A0A9Q4PXV8</accession>
<dbReference type="EMBL" id="JAKELO010000002">
    <property type="protein sequence ID" value="MDE4907588.1"/>
    <property type="molecule type" value="Genomic_DNA"/>
</dbReference>
<dbReference type="Gene3D" id="3.40.50.10480">
    <property type="entry name" value="Probable brix-domain ribosomal biogenesis protein"/>
    <property type="match status" value="1"/>
</dbReference>
<dbReference type="AlphaFoldDB" id="A0A9Q4PXV8"/>
<name>A0A9Q4PXV8_9EURY</name>
<keyword evidence="2" id="KW-1185">Reference proteome</keyword>
<protein>
    <submittedName>
        <fullName evidence="1">Uncharacterized protein</fullName>
    </submittedName>
</protein>
<comment type="caution">
    <text evidence="1">The sequence shown here is derived from an EMBL/GenBank/DDBJ whole genome shotgun (WGS) entry which is preliminary data.</text>
</comment>
<organism evidence="1 2">
    <name type="scientific">Methanogenium marinum</name>
    <dbReference type="NCBI Taxonomy" id="348610"/>
    <lineage>
        <taxon>Archaea</taxon>
        <taxon>Methanobacteriati</taxon>
        <taxon>Methanobacteriota</taxon>
        <taxon>Stenosarchaea group</taxon>
        <taxon>Methanomicrobia</taxon>
        <taxon>Methanomicrobiales</taxon>
        <taxon>Methanomicrobiaceae</taxon>
        <taxon>Methanogenium</taxon>
    </lineage>
</organism>
<gene>
    <name evidence="1" type="ORF">L0665_03045</name>
</gene>